<proteinExistence type="predicted"/>
<dbReference type="Proteomes" id="UP001595989">
    <property type="component" value="Unassembled WGS sequence"/>
</dbReference>
<gene>
    <name evidence="1" type="ORF">ACFO3D_08315</name>
</gene>
<reference evidence="2" key="1">
    <citation type="journal article" date="2019" name="Int. J. Syst. Evol. Microbiol.">
        <title>The Global Catalogue of Microorganisms (GCM) 10K type strain sequencing project: providing services to taxonomists for standard genome sequencing and annotation.</title>
        <authorList>
            <consortium name="The Broad Institute Genomics Platform"/>
            <consortium name="The Broad Institute Genome Sequencing Center for Infectious Disease"/>
            <person name="Wu L."/>
            <person name="Ma J."/>
        </authorList>
    </citation>
    <scope>NUCLEOTIDE SEQUENCE [LARGE SCALE GENOMIC DNA]</scope>
    <source>
        <strain evidence="2">CGMCC 4.7426</strain>
    </source>
</reference>
<accession>A0ABV9DHE7</accession>
<evidence type="ECO:0000313" key="1">
    <source>
        <dbReference type="EMBL" id="MFC4558215.1"/>
    </source>
</evidence>
<name>A0ABV9DHE7_9BACI</name>
<keyword evidence="2" id="KW-1185">Reference proteome</keyword>
<organism evidence="1 2">
    <name type="scientific">Virgibacillus kekensis</name>
    <dbReference type="NCBI Taxonomy" id="202261"/>
    <lineage>
        <taxon>Bacteria</taxon>
        <taxon>Bacillati</taxon>
        <taxon>Bacillota</taxon>
        <taxon>Bacilli</taxon>
        <taxon>Bacillales</taxon>
        <taxon>Bacillaceae</taxon>
        <taxon>Virgibacillus</taxon>
    </lineage>
</organism>
<sequence>MHQKLEEIVGYAQKKLGLNDYSLHEHTLYREKDIFNNTIYILSMEWTPNNTKESSPAGNAVVELNFHTKAVKRIVFVQNVTNADSAVYPSADKENVIEWIEELTDLTFGRQFLLIEDEEDVLSFGAAVDNIPVAPPGTIHVEFNKDGQLCMFSIDGHFPEEDEISWEPFALTPDTYETTARKQCQLVEMPDEEQGKWLPVYGIEEVYLTNNGKGVIPFDAGLGSMVMNETVLTWDAPVNKAFSNVEVDFSTEAVLEQALINEPHPDTKPVSEQDVDACEETAVGFLRMVYPEDSGKWKLTGIYRSNGYLFAELWPAAGTSRVIKRKIKLIIDPGTYEAVNYIDNDRLLEMFGHLNKAAEAAISKEEAFSKLREHVEAEPVYVYDQEQGTYVMCGKLDCPYGIDAVTGELLLLGAF</sequence>
<comment type="caution">
    <text evidence="1">The sequence shown here is derived from an EMBL/GenBank/DDBJ whole genome shotgun (WGS) entry which is preliminary data.</text>
</comment>
<evidence type="ECO:0000313" key="2">
    <source>
        <dbReference type="Proteomes" id="UP001595989"/>
    </source>
</evidence>
<dbReference type="EMBL" id="JBHSFU010000004">
    <property type="protein sequence ID" value="MFC4558215.1"/>
    <property type="molecule type" value="Genomic_DNA"/>
</dbReference>
<dbReference type="RefSeq" id="WP_390294704.1">
    <property type="nucleotide sequence ID" value="NZ_JBHSFU010000004.1"/>
</dbReference>
<protein>
    <submittedName>
        <fullName evidence="1">Uncharacterized protein</fullName>
    </submittedName>
</protein>